<sequence length="198" mass="20762">MSALRLAAKHTRVLSQSLRANASQTRSFYSPFAVLSENSPLTSAPSSSTTPTPSTPYEHEHASRTVYVVSEPDPSYAPYAVPAGAYPTSAPYVNFAPAPAPKKDAHVSSTSPALAHPTLTRRVPTNEAGVGESAAVRHAQAPGEMGRRGGSEGGLGLMDSATTKPGVDGELAERSPPPIQDVAKKYAQLGKEAWKARK</sequence>
<accession>A0A4Y9ZYJ7</accession>
<comment type="caution">
    <text evidence="2">The sequence shown here is derived from an EMBL/GenBank/DDBJ whole genome shotgun (WGS) entry which is preliminary data.</text>
</comment>
<feature type="compositionally biased region" description="Low complexity" evidence="1">
    <location>
        <begin position="39"/>
        <end position="56"/>
    </location>
</feature>
<name>A0A4Y9ZYJ7_9AGAM</name>
<protein>
    <submittedName>
        <fullName evidence="2">Uncharacterized protein</fullName>
    </submittedName>
</protein>
<dbReference type="EMBL" id="SFCI01000472">
    <property type="protein sequence ID" value="TFY79595.1"/>
    <property type="molecule type" value="Genomic_DNA"/>
</dbReference>
<organism evidence="2 3">
    <name type="scientific">Hericium alpestre</name>
    <dbReference type="NCBI Taxonomy" id="135208"/>
    <lineage>
        <taxon>Eukaryota</taxon>
        <taxon>Fungi</taxon>
        <taxon>Dikarya</taxon>
        <taxon>Basidiomycota</taxon>
        <taxon>Agaricomycotina</taxon>
        <taxon>Agaricomycetes</taxon>
        <taxon>Russulales</taxon>
        <taxon>Hericiaceae</taxon>
        <taxon>Hericium</taxon>
    </lineage>
</organism>
<keyword evidence="3" id="KW-1185">Reference proteome</keyword>
<reference evidence="2 3" key="1">
    <citation type="submission" date="2019-02" db="EMBL/GenBank/DDBJ databases">
        <title>Genome sequencing of the rare red list fungi Hericium alpestre (H. flagellum).</title>
        <authorList>
            <person name="Buettner E."/>
            <person name="Kellner H."/>
        </authorList>
    </citation>
    <scope>NUCLEOTIDE SEQUENCE [LARGE SCALE GENOMIC DNA]</scope>
    <source>
        <strain evidence="2 3">DSM 108284</strain>
    </source>
</reference>
<dbReference type="OrthoDB" id="3355886at2759"/>
<evidence type="ECO:0000313" key="3">
    <source>
        <dbReference type="Proteomes" id="UP000298061"/>
    </source>
</evidence>
<feature type="region of interest" description="Disordered" evidence="1">
    <location>
        <begin position="38"/>
        <end position="62"/>
    </location>
</feature>
<evidence type="ECO:0000313" key="2">
    <source>
        <dbReference type="EMBL" id="TFY79595.1"/>
    </source>
</evidence>
<evidence type="ECO:0000256" key="1">
    <source>
        <dbReference type="SAM" id="MobiDB-lite"/>
    </source>
</evidence>
<dbReference type="Proteomes" id="UP000298061">
    <property type="component" value="Unassembled WGS sequence"/>
</dbReference>
<feature type="region of interest" description="Disordered" evidence="1">
    <location>
        <begin position="128"/>
        <end position="179"/>
    </location>
</feature>
<dbReference type="AlphaFoldDB" id="A0A4Y9ZYJ7"/>
<proteinExistence type="predicted"/>
<gene>
    <name evidence="2" type="ORF">EWM64_g4413</name>
</gene>